<dbReference type="Pfam" id="PF13377">
    <property type="entry name" value="Peripla_BP_3"/>
    <property type="match status" value="1"/>
</dbReference>
<dbReference type="Gene3D" id="1.10.260.40">
    <property type="entry name" value="lambda repressor-like DNA-binding domains"/>
    <property type="match status" value="1"/>
</dbReference>
<dbReference type="SUPFAM" id="SSF47413">
    <property type="entry name" value="lambda repressor-like DNA-binding domains"/>
    <property type="match status" value="1"/>
</dbReference>
<sequence>MRTTLKDIAKEAGCSVTTVSLVLNDKATSIPDATKKKVKKAVKKLNYRPNQLAVGLIKKQTKTIGLIISDVSNNFFGTITKGVEDECNAQGWNLILCNTNDYHKRELEYIHTLDDKGADGIILCFAKEDDYAKVQETVNCLNQLSIPHVMVDRYVSDIEGYFVSVNHVKGGYLAGRYLTEMGHRRIGCITGPENLEDSRNRTKGFLMAMEEASVKMKPGDFYQGNYDIKSGERGARYLMERGVTAIFAYNELMAYGVYYWMNRHGKRIPEDVSVIGYDDVGFSDILHAPLTNIKQPVYQMGRETVKQMIFMIKEKEYRRQKVEFYPELIVRESVKDLNS</sequence>
<evidence type="ECO:0000256" key="2">
    <source>
        <dbReference type="ARBA" id="ARBA00023125"/>
    </source>
</evidence>
<accession>A0A3E4PFM0</accession>
<dbReference type="EMBL" id="QSRA01000034">
    <property type="protein sequence ID" value="RGK78703.1"/>
    <property type="molecule type" value="Genomic_DNA"/>
</dbReference>
<dbReference type="AlphaFoldDB" id="A0A3E4PFM0"/>
<reference evidence="5 6" key="1">
    <citation type="submission" date="2018-08" db="EMBL/GenBank/DDBJ databases">
        <title>A genome reference for cultivated species of the human gut microbiota.</title>
        <authorList>
            <person name="Zou Y."/>
            <person name="Xue W."/>
            <person name="Luo G."/>
        </authorList>
    </citation>
    <scope>NUCLEOTIDE SEQUENCE [LARGE SCALE GENOMIC DNA]</scope>
    <source>
        <strain evidence="5 6">TF09-3</strain>
    </source>
</reference>
<comment type="caution">
    <text evidence="5">The sequence shown here is derived from an EMBL/GenBank/DDBJ whole genome shotgun (WGS) entry which is preliminary data.</text>
</comment>
<keyword evidence="1" id="KW-0805">Transcription regulation</keyword>
<dbReference type="PANTHER" id="PTHR30146">
    <property type="entry name" value="LACI-RELATED TRANSCRIPTIONAL REPRESSOR"/>
    <property type="match status" value="1"/>
</dbReference>
<dbReference type="CDD" id="cd01392">
    <property type="entry name" value="HTH_LacI"/>
    <property type="match status" value="1"/>
</dbReference>
<evidence type="ECO:0000256" key="1">
    <source>
        <dbReference type="ARBA" id="ARBA00023015"/>
    </source>
</evidence>
<dbReference type="InterPro" id="IPR028082">
    <property type="entry name" value="Peripla_BP_I"/>
</dbReference>
<proteinExistence type="predicted"/>
<dbReference type="GO" id="GO:0003700">
    <property type="term" value="F:DNA-binding transcription factor activity"/>
    <property type="evidence" value="ECO:0007669"/>
    <property type="project" value="TreeGrafter"/>
</dbReference>
<protein>
    <submittedName>
        <fullName evidence="5">LacI family transcriptional regulator</fullName>
    </submittedName>
</protein>
<dbReference type="Gene3D" id="3.40.50.2300">
    <property type="match status" value="2"/>
</dbReference>
<dbReference type="InterPro" id="IPR010982">
    <property type="entry name" value="Lambda_DNA-bd_dom_sf"/>
</dbReference>
<dbReference type="GO" id="GO:0000976">
    <property type="term" value="F:transcription cis-regulatory region binding"/>
    <property type="evidence" value="ECO:0007669"/>
    <property type="project" value="TreeGrafter"/>
</dbReference>
<dbReference type="SUPFAM" id="SSF53822">
    <property type="entry name" value="Periplasmic binding protein-like I"/>
    <property type="match status" value="1"/>
</dbReference>
<dbReference type="PROSITE" id="PS50932">
    <property type="entry name" value="HTH_LACI_2"/>
    <property type="match status" value="1"/>
</dbReference>
<evidence type="ECO:0000256" key="3">
    <source>
        <dbReference type="ARBA" id="ARBA00023163"/>
    </source>
</evidence>
<dbReference type="InterPro" id="IPR046335">
    <property type="entry name" value="LacI/GalR-like_sensor"/>
</dbReference>
<dbReference type="Proteomes" id="UP000261324">
    <property type="component" value="Unassembled WGS sequence"/>
</dbReference>
<evidence type="ECO:0000313" key="6">
    <source>
        <dbReference type="Proteomes" id="UP000261324"/>
    </source>
</evidence>
<keyword evidence="2" id="KW-0238">DNA-binding</keyword>
<dbReference type="PANTHER" id="PTHR30146:SF109">
    <property type="entry name" value="HTH-TYPE TRANSCRIPTIONAL REGULATOR GALS"/>
    <property type="match status" value="1"/>
</dbReference>
<dbReference type="Pfam" id="PF00356">
    <property type="entry name" value="LacI"/>
    <property type="match status" value="1"/>
</dbReference>
<keyword evidence="3" id="KW-0804">Transcription</keyword>
<feature type="domain" description="HTH lacI-type" evidence="4">
    <location>
        <begin position="3"/>
        <end position="58"/>
    </location>
</feature>
<gene>
    <name evidence="5" type="ORF">DXC93_15915</name>
</gene>
<name>A0A3E4PFM0_9FIRM</name>
<organism evidence="5 6">
    <name type="scientific">Dorea formicigenerans</name>
    <dbReference type="NCBI Taxonomy" id="39486"/>
    <lineage>
        <taxon>Bacteria</taxon>
        <taxon>Bacillati</taxon>
        <taxon>Bacillota</taxon>
        <taxon>Clostridia</taxon>
        <taxon>Lachnospirales</taxon>
        <taxon>Lachnospiraceae</taxon>
        <taxon>Dorea</taxon>
    </lineage>
</organism>
<dbReference type="RefSeq" id="WP_005342871.1">
    <property type="nucleotide sequence ID" value="NZ_QSRA01000034.1"/>
</dbReference>
<dbReference type="SMART" id="SM00354">
    <property type="entry name" value="HTH_LACI"/>
    <property type="match status" value="1"/>
</dbReference>
<dbReference type="CDD" id="cd06267">
    <property type="entry name" value="PBP1_LacI_sugar_binding-like"/>
    <property type="match status" value="1"/>
</dbReference>
<evidence type="ECO:0000313" key="5">
    <source>
        <dbReference type="EMBL" id="RGK78703.1"/>
    </source>
</evidence>
<evidence type="ECO:0000259" key="4">
    <source>
        <dbReference type="PROSITE" id="PS50932"/>
    </source>
</evidence>
<dbReference type="InterPro" id="IPR000843">
    <property type="entry name" value="HTH_LacI"/>
</dbReference>